<protein>
    <submittedName>
        <fullName evidence="2">Uncharacterized protein</fullName>
    </submittedName>
</protein>
<feature type="signal peptide" evidence="1">
    <location>
        <begin position="1"/>
        <end position="28"/>
    </location>
</feature>
<reference evidence="2" key="1">
    <citation type="submission" date="2021-06" db="EMBL/GenBank/DDBJ databases">
        <title>50 bacteria genomes isolated from Dapeng, Shenzhen, China.</title>
        <authorList>
            <person name="Zheng W."/>
            <person name="Yu S."/>
            <person name="Huang Y."/>
        </authorList>
    </citation>
    <scope>NUCLEOTIDE SEQUENCE</scope>
    <source>
        <strain evidence="2">DP4N28-2</strain>
    </source>
</reference>
<gene>
    <name evidence="2" type="ORF">KUV31_02915</name>
</gene>
<feature type="chain" id="PRO_5040343574" evidence="1">
    <location>
        <begin position="29"/>
        <end position="130"/>
    </location>
</feature>
<sequence>MGHAKTSFKASVMAAAAIAMSAPGIVSAQSTIGARSGTGTHFHLMQLSVKSEEVPLQRFREETQTIRDCGDAREVGEALGADIRKNRWVPAWKIPKRVKAVLEEVETGQTTGVFSNEPGIMRVIVICHRL</sequence>
<accession>A0A9Q3RZL7</accession>
<keyword evidence="1" id="KW-0732">Signal</keyword>
<dbReference type="AlphaFoldDB" id="A0A9Q3RZL7"/>
<evidence type="ECO:0000313" key="3">
    <source>
        <dbReference type="Proteomes" id="UP000824927"/>
    </source>
</evidence>
<comment type="caution">
    <text evidence="2">The sequence shown here is derived from an EMBL/GenBank/DDBJ whole genome shotgun (WGS) entry which is preliminary data.</text>
</comment>
<name>A0A9Q3RZL7_9SPHN</name>
<dbReference type="EMBL" id="JAHVKP010000001">
    <property type="protein sequence ID" value="MBY6217287.1"/>
    <property type="molecule type" value="Genomic_DNA"/>
</dbReference>
<dbReference type="RefSeq" id="WP_222404442.1">
    <property type="nucleotide sequence ID" value="NZ_JAHVKP010000001.1"/>
</dbReference>
<evidence type="ECO:0000256" key="1">
    <source>
        <dbReference type="SAM" id="SignalP"/>
    </source>
</evidence>
<proteinExistence type="predicted"/>
<organism evidence="2 3">
    <name type="scientific">Qipengyuania aquimaris</name>
    <dbReference type="NCBI Taxonomy" id="255984"/>
    <lineage>
        <taxon>Bacteria</taxon>
        <taxon>Pseudomonadati</taxon>
        <taxon>Pseudomonadota</taxon>
        <taxon>Alphaproteobacteria</taxon>
        <taxon>Sphingomonadales</taxon>
        <taxon>Erythrobacteraceae</taxon>
        <taxon>Qipengyuania</taxon>
    </lineage>
</organism>
<evidence type="ECO:0000313" key="2">
    <source>
        <dbReference type="EMBL" id="MBY6217287.1"/>
    </source>
</evidence>
<dbReference type="Proteomes" id="UP000824927">
    <property type="component" value="Unassembled WGS sequence"/>
</dbReference>